<dbReference type="EMBL" id="FRFG01000037">
    <property type="protein sequence ID" value="SHO57314.1"/>
    <property type="molecule type" value="Genomic_DNA"/>
</dbReference>
<dbReference type="CDD" id="cd04301">
    <property type="entry name" value="NAT_SF"/>
    <property type="match status" value="1"/>
</dbReference>
<dbReference type="GO" id="GO:0016747">
    <property type="term" value="F:acyltransferase activity, transferring groups other than amino-acyl groups"/>
    <property type="evidence" value="ECO:0007669"/>
    <property type="project" value="InterPro"/>
</dbReference>
<keyword evidence="5" id="KW-1185">Reference proteome</keyword>
<dbReference type="AlphaFoldDB" id="A0A1M7YXJ8"/>
<dbReference type="RefSeq" id="WP_073584117.1">
    <property type="nucleotide sequence ID" value="NZ_AP024898.1"/>
</dbReference>
<evidence type="ECO:0000313" key="5">
    <source>
        <dbReference type="Proteomes" id="UP000184600"/>
    </source>
</evidence>
<dbReference type="PROSITE" id="PS51186">
    <property type="entry name" value="GNAT"/>
    <property type="match status" value="1"/>
</dbReference>
<gene>
    <name evidence="4" type="ORF">VQ7734_03083</name>
</gene>
<organism evidence="4 5">
    <name type="scientific">Vibrio quintilis</name>
    <dbReference type="NCBI Taxonomy" id="1117707"/>
    <lineage>
        <taxon>Bacteria</taxon>
        <taxon>Pseudomonadati</taxon>
        <taxon>Pseudomonadota</taxon>
        <taxon>Gammaproteobacteria</taxon>
        <taxon>Vibrionales</taxon>
        <taxon>Vibrionaceae</taxon>
        <taxon>Vibrio</taxon>
    </lineage>
</organism>
<dbReference type="PANTHER" id="PTHR43877">
    <property type="entry name" value="AMINOALKYLPHOSPHONATE N-ACETYLTRANSFERASE-RELATED-RELATED"/>
    <property type="match status" value="1"/>
</dbReference>
<keyword evidence="2" id="KW-0012">Acyltransferase</keyword>
<reference evidence="5" key="1">
    <citation type="submission" date="2016-12" db="EMBL/GenBank/DDBJ databases">
        <authorList>
            <person name="Rodrigo-Torres L."/>
            <person name="Arahal R.D."/>
            <person name="Lucena T."/>
        </authorList>
    </citation>
    <scope>NUCLEOTIDE SEQUENCE [LARGE SCALE GENOMIC DNA]</scope>
</reference>
<dbReference type="Gene3D" id="3.40.630.30">
    <property type="match status" value="1"/>
</dbReference>
<protein>
    <submittedName>
        <fullName evidence="4">Putative acetyltransferase</fullName>
    </submittedName>
</protein>
<evidence type="ECO:0000256" key="2">
    <source>
        <dbReference type="ARBA" id="ARBA00023315"/>
    </source>
</evidence>
<dbReference type="SUPFAM" id="SSF55729">
    <property type="entry name" value="Acyl-CoA N-acyltransferases (Nat)"/>
    <property type="match status" value="1"/>
</dbReference>
<evidence type="ECO:0000259" key="3">
    <source>
        <dbReference type="PROSITE" id="PS51186"/>
    </source>
</evidence>
<evidence type="ECO:0000256" key="1">
    <source>
        <dbReference type="ARBA" id="ARBA00022679"/>
    </source>
</evidence>
<dbReference type="PANTHER" id="PTHR43877:SF2">
    <property type="entry name" value="AMINOALKYLPHOSPHONATE N-ACETYLTRANSFERASE-RELATED"/>
    <property type="match status" value="1"/>
</dbReference>
<dbReference type="Pfam" id="PF00583">
    <property type="entry name" value="Acetyltransf_1"/>
    <property type="match status" value="1"/>
</dbReference>
<evidence type="ECO:0000313" key="4">
    <source>
        <dbReference type="EMBL" id="SHO57314.1"/>
    </source>
</evidence>
<dbReference type="InterPro" id="IPR016181">
    <property type="entry name" value="Acyl_CoA_acyltransferase"/>
</dbReference>
<dbReference type="Proteomes" id="UP000184600">
    <property type="component" value="Unassembled WGS sequence"/>
</dbReference>
<dbReference type="STRING" id="1117707.VQ7734_03083"/>
<dbReference type="InterPro" id="IPR050832">
    <property type="entry name" value="Bact_Acetyltransf"/>
</dbReference>
<name>A0A1M7YXJ8_9VIBR</name>
<feature type="domain" description="N-acetyltransferase" evidence="3">
    <location>
        <begin position="1"/>
        <end position="154"/>
    </location>
</feature>
<proteinExistence type="predicted"/>
<dbReference type="InterPro" id="IPR000182">
    <property type="entry name" value="GNAT_dom"/>
</dbReference>
<keyword evidence="1 4" id="KW-0808">Transferase</keyword>
<accession>A0A1M7YXJ8</accession>
<sequence>MHYREASLNDLPALLAIEQYIIETERPVDPLLKAKNALYYDLESLITSTDAVVMVAEENDEIIATGYAKICRSEQWYEHDSHTYLGFMYVAEHHRGQGMNQKIINILKEWSRSRGIHHLYLEVYTDKDHAIRAYEKAGFHPHVLEMRLNLDETS</sequence>